<feature type="compositionally biased region" description="Low complexity" evidence="1">
    <location>
        <begin position="25"/>
        <end position="38"/>
    </location>
</feature>
<sequence>MGWRAVGVGGGWRVGGWRRSTGARAAAGVPRAAAGVRQARGRRPRSAGGGRRCVPRAARRRHGCYPMRGAERAGGWRTRGGEDEAGVPDARGRRPGTDSRRPARRPGVCQRPGCDRASANQHPPRHRRATAGTLRAGAGRAAGHRTATRRGPTVTERLHLRRMRQAADLVPAIGGLPAGPGCVNVPVANRASANQHPPRHRRPTAGTLPAGAGRTVGHRTATRRGPGGHERFHLRGMQPAGPQRHPAPPRAGTPCRPISNVPGTASHRPGPHSGTPEHTATGPNSA</sequence>
<feature type="region of interest" description="Disordered" evidence="1">
    <location>
        <begin position="70"/>
        <end position="152"/>
    </location>
</feature>
<name>A0ABU0ETN0_9PSEU</name>
<protein>
    <submittedName>
        <fullName evidence="2">Uncharacterized protein</fullName>
    </submittedName>
</protein>
<evidence type="ECO:0000256" key="1">
    <source>
        <dbReference type="SAM" id="MobiDB-lite"/>
    </source>
</evidence>
<proteinExistence type="predicted"/>
<feature type="compositionally biased region" description="Polar residues" evidence="1">
    <location>
        <begin position="276"/>
        <end position="286"/>
    </location>
</feature>
<feature type="region of interest" description="Disordered" evidence="1">
    <location>
        <begin position="25"/>
        <end position="54"/>
    </location>
</feature>
<dbReference type="Proteomes" id="UP001229651">
    <property type="component" value="Unassembled WGS sequence"/>
</dbReference>
<feature type="region of interest" description="Disordered" evidence="1">
    <location>
        <begin position="192"/>
        <end position="286"/>
    </location>
</feature>
<dbReference type="EMBL" id="JAUSUT010000001">
    <property type="protein sequence ID" value="MDQ0378443.1"/>
    <property type="molecule type" value="Genomic_DNA"/>
</dbReference>
<evidence type="ECO:0000313" key="3">
    <source>
        <dbReference type="Proteomes" id="UP001229651"/>
    </source>
</evidence>
<gene>
    <name evidence="2" type="ORF">FB470_002437</name>
</gene>
<organism evidence="2 3">
    <name type="scientific">Amycolatopsis thermophila</name>
    <dbReference type="NCBI Taxonomy" id="206084"/>
    <lineage>
        <taxon>Bacteria</taxon>
        <taxon>Bacillati</taxon>
        <taxon>Actinomycetota</taxon>
        <taxon>Actinomycetes</taxon>
        <taxon>Pseudonocardiales</taxon>
        <taxon>Pseudonocardiaceae</taxon>
        <taxon>Amycolatopsis</taxon>
    </lineage>
</organism>
<comment type="caution">
    <text evidence="2">The sequence shown here is derived from an EMBL/GenBank/DDBJ whole genome shotgun (WGS) entry which is preliminary data.</text>
</comment>
<reference evidence="2 3" key="1">
    <citation type="submission" date="2023-07" db="EMBL/GenBank/DDBJ databases">
        <title>Sequencing the genomes of 1000 actinobacteria strains.</title>
        <authorList>
            <person name="Klenk H.-P."/>
        </authorList>
    </citation>
    <scope>NUCLEOTIDE SEQUENCE [LARGE SCALE GENOMIC DNA]</scope>
    <source>
        <strain evidence="2 3">DSM 45805</strain>
    </source>
</reference>
<accession>A0ABU0ETN0</accession>
<feature type="compositionally biased region" description="Basic and acidic residues" evidence="1">
    <location>
        <begin position="90"/>
        <end position="101"/>
    </location>
</feature>
<keyword evidence="3" id="KW-1185">Reference proteome</keyword>
<feature type="compositionally biased region" description="Low complexity" evidence="1">
    <location>
        <begin position="130"/>
        <end position="141"/>
    </location>
</feature>
<evidence type="ECO:0000313" key="2">
    <source>
        <dbReference type="EMBL" id="MDQ0378443.1"/>
    </source>
</evidence>